<dbReference type="HOGENOM" id="CLU_051199_1_0_1"/>
<dbReference type="VEuPathDB" id="FungiDB:MGYG_08086"/>
<keyword evidence="3" id="KW-0732">Signal</keyword>
<feature type="chain" id="PRO_5003191041" description="Transmembrane protein" evidence="3">
    <location>
        <begin position="28"/>
        <end position="391"/>
    </location>
</feature>
<evidence type="ECO:0000313" key="4">
    <source>
        <dbReference type="EMBL" id="EFR05077.1"/>
    </source>
</evidence>
<evidence type="ECO:0000256" key="2">
    <source>
        <dbReference type="SAM" id="Phobius"/>
    </source>
</evidence>
<gene>
    <name evidence="4" type="ORF">MGYG_08086</name>
</gene>
<sequence length="391" mass="42554">MTFLKRIHISSPLCLVLYSSLCAVVSASRLTYLDNPAKPAYKYGDNLPISCLNRSIDDGQHVTDVAGKLQYIPFSECNETGSPLAFHYGVSETITCTIDSLSDSLYHLLEYYIHSDVPLACRIPTAPLAGSSTKFSSRKDDIKDKDKQKKKEKKEKEKHKDKDATESEDGLSSTPFTPMTFAVQGTLQYSHLHMWTDMNVLFHRSSSIPSKDAKPSKHRMDGQVVAGSAYSFPLAVKRDKEGKLDRTISVPLDPWAAGKGSKIVRGEPVTFTFKVGWVDESDVSFLSTQPGGSWGTFGAMIWRASMFVMAGVVGGILAIWWDRSFGSRRKGSRWDGDGLLGSLPGSTKGFFGSRRAGTASSSTTSIGGYGGYGLSSAGSHGYNGFSSGKRD</sequence>
<organism evidence="5">
    <name type="scientific">Arthroderma gypseum (strain ATCC MYA-4604 / CBS 118893)</name>
    <name type="common">Microsporum gypseum</name>
    <dbReference type="NCBI Taxonomy" id="535722"/>
    <lineage>
        <taxon>Eukaryota</taxon>
        <taxon>Fungi</taxon>
        <taxon>Dikarya</taxon>
        <taxon>Ascomycota</taxon>
        <taxon>Pezizomycotina</taxon>
        <taxon>Eurotiomycetes</taxon>
        <taxon>Eurotiomycetidae</taxon>
        <taxon>Onygenales</taxon>
        <taxon>Arthrodermataceae</taxon>
        <taxon>Nannizzia</taxon>
    </lineage>
</organism>
<keyword evidence="5" id="KW-1185">Reference proteome</keyword>
<evidence type="ECO:0008006" key="6">
    <source>
        <dbReference type="Google" id="ProtNLM"/>
    </source>
</evidence>
<reference evidence="5" key="1">
    <citation type="journal article" date="2012" name="MBio">
        <title>Comparative genome analysis of Trichophyton rubrum and related dermatophytes reveals candidate genes involved in infection.</title>
        <authorList>
            <person name="Martinez D.A."/>
            <person name="Oliver B.G."/>
            <person name="Graeser Y."/>
            <person name="Goldberg J.M."/>
            <person name="Li W."/>
            <person name="Martinez-Rossi N.M."/>
            <person name="Monod M."/>
            <person name="Shelest E."/>
            <person name="Barton R.C."/>
            <person name="Birch E."/>
            <person name="Brakhage A.A."/>
            <person name="Chen Z."/>
            <person name="Gurr S.J."/>
            <person name="Heiman D."/>
            <person name="Heitman J."/>
            <person name="Kosti I."/>
            <person name="Rossi A."/>
            <person name="Saif S."/>
            <person name="Samalova M."/>
            <person name="Saunders C.W."/>
            <person name="Shea T."/>
            <person name="Summerbell R.C."/>
            <person name="Xu J."/>
            <person name="Young S."/>
            <person name="Zeng Q."/>
            <person name="Birren B.W."/>
            <person name="Cuomo C.A."/>
            <person name="White T.C."/>
        </authorList>
    </citation>
    <scope>NUCLEOTIDE SEQUENCE [LARGE SCALE GENOMIC DNA]</scope>
    <source>
        <strain evidence="5">ATCC MYA-4604 / CBS 118893</strain>
    </source>
</reference>
<dbReference type="PANTHER" id="PTHR40368:SF1">
    <property type="entry name" value="YALI0F14399P"/>
    <property type="match status" value="1"/>
</dbReference>
<dbReference type="InParanoid" id="E4V503"/>
<dbReference type="OrthoDB" id="18530at2759"/>
<dbReference type="GeneID" id="10025146"/>
<accession>E4V503</accession>
<feature type="compositionally biased region" description="Basic and acidic residues" evidence="1">
    <location>
        <begin position="137"/>
        <end position="165"/>
    </location>
</feature>
<feature type="transmembrane region" description="Helical" evidence="2">
    <location>
        <begin position="300"/>
        <end position="321"/>
    </location>
</feature>
<name>E4V503_ARTGP</name>
<evidence type="ECO:0000256" key="1">
    <source>
        <dbReference type="SAM" id="MobiDB-lite"/>
    </source>
</evidence>
<dbReference type="eggNOG" id="ENOG502S2ZP">
    <property type="taxonomic scope" value="Eukaryota"/>
</dbReference>
<evidence type="ECO:0000313" key="5">
    <source>
        <dbReference type="Proteomes" id="UP000002669"/>
    </source>
</evidence>
<dbReference type="OMA" id="TFHVSWV"/>
<keyword evidence="2" id="KW-1133">Transmembrane helix</keyword>
<protein>
    <recommendedName>
        <fullName evidence="6">Transmembrane protein</fullName>
    </recommendedName>
</protein>
<dbReference type="STRING" id="535722.E4V503"/>
<keyword evidence="2" id="KW-0472">Membrane</keyword>
<feature type="signal peptide" evidence="3">
    <location>
        <begin position="1"/>
        <end position="27"/>
    </location>
</feature>
<dbReference type="Proteomes" id="UP000002669">
    <property type="component" value="Unassembled WGS sequence"/>
</dbReference>
<dbReference type="PANTHER" id="PTHR40368">
    <property type="entry name" value="YALI0F14399P"/>
    <property type="match status" value="1"/>
</dbReference>
<dbReference type="RefSeq" id="XP_003169912.1">
    <property type="nucleotide sequence ID" value="XM_003169864.1"/>
</dbReference>
<proteinExistence type="predicted"/>
<feature type="region of interest" description="Disordered" evidence="1">
    <location>
        <begin position="131"/>
        <end position="172"/>
    </location>
</feature>
<dbReference type="AlphaFoldDB" id="E4V503"/>
<keyword evidence="2" id="KW-0812">Transmembrane</keyword>
<dbReference type="EMBL" id="DS989829">
    <property type="protein sequence ID" value="EFR05077.1"/>
    <property type="molecule type" value="Genomic_DNA"/>
</dbReference>
<evidence type="ECO:0000256" key="3">
    <source>
        <dbReference type="SAM" id="SignalP"/>
    </source>
</evidence>